<dbReference type="SUPFAM" id="SSF56672">
    <property type="entry name" value="DNA/RNA polymerases"/>
    <property type="match status" value="1"/>
</dbReference>
<evidence type="ECO:0000313" key="1">
    <source>
        <dbReference type="EMBL" id="KYP59771.1"/>
    </source>
</evidence>
<dbReference type="AlphaFoldDB" id="A0A151SYG7"/>
<evidence type="ECO:0000313" key="2">
    <source>
        <dbReference type="Proteomes" id="UP000075243"/>
    </source>
</evidence>
<reference evidence="1 2" key="1">
    <citation type="journal article" date="2012" name="Nat. Biotechnol.">
        <title>Draft genome sequence of pigeonpea (Cajanus cajan), an orphan legume crop of resource-poor farmers.</title>
        <authorList>
            <person name="Varshney R.K."/>
            <person name="Chen W."/>
            <person name="Li Y."/>
            <person name="Bharti A.K."/>
            <person name="Saxena R.K."/>
            <person name="Schlueter J.A."/>
            <person name="Donoghue M.T."/>
            <person name="Azam S."/>
            <person name="Fan G."/>
            <person name="Whaley A.M."/>
            <person name="Farmer A.D."/>
            <person name="Sheridan J."/>
            <person name="Iwata A."/>
            <person name="Tuteja R."/>
            <person name="Penmetsa R.V."/>
            <person name="Wu W."/>
            <person name="Upadhyaya H.D."/>
            <person name="Yang S.P."/>
            <person name="Shah T."/>
            <person name="Saxena K.B."/>
            <person name="Michael T."/>
            <person name="McCombie W.R."/>
            <person name="Yang B."/>
            <person name="Zhang G."/>
            <person name="Yang H."/>
            <person name="Wang J."/>
            <person name="Spillane C."/>
            <person name="Cook D.R."/>
            <person name="May G.D."/>
            <person name="Xu X."/>
            <person name="Jackson S.A."/>
        </authorList>
    </citation>
    <scope>NUCLEOTIDE SEQUENCE [LARGE SCALE GENOMIC DNA]</scope>
    <source>
        <strain evidence="2">cv. Asha</strain>
    </source>
</reference>
<dbReference type="Proteomes" id="UP000075243">
    <property type="component" value="Chromosome 10"/>
</dbReference>
<dbReference type="InterPro" id="IPR043128">
    <property type="entry name" value="Rev_trsase/Diguanyl_cyclase"/>
</dbReference>
<protein>
    <submittedName>
        <fullName evidence="1">Retrovirus-related Pol polyprotein from transposon opus</fullName>
    </submittedName>
</protein>
<name>A0A151SYG7_CAJCA</name>
<dbReference type="InterPro" id="IPR053134">
    <property type="entry name" value="RNA-dir_DNA_polymerase"/>
</dbReference>
<dbReference type="InterPro" id="IPR043502">
    <property type="entry name" value="DNA/RNA_pol_sf"/>
</dbReference>
<dbReference type="Gramene" id="C.cajan_14778.t">
    <property type="protein sequence ID" value="C.cajan_14778.t.cds1"/>
    <property type="gene ID" value="C.cajan_14778"/>
</dbReference>
<dbReference type="Gene3D" id="3.30.70.270">
    <property type="match status" value="1"/>
</dbReference>
<organism evidence="1 2">
    <name type="scientific">Cajanus cajan</name>
    <name type="common">Pigeon pea</name>
    <name type="synonym">Cajanus indicus</name>
    <dbReference type="NCBI Taxonomy" id="3821"/>
    <lineage>
        <taxon>Eukaryota</taxon>
        <taxon>Viridiplantae</taxon>
        <taxon>Streptophyta</taxon>
        <taxon>Embryophyta</taxon>
        <taxon>Tracheophyta</taxon>
        <taxon>Spermatophyta</taxon>
        <taxon>Magnoliopsida</taxon>
        <taxon>eudicotyledons</taxon>
        <taxon>Gunneridae</taxon>
        <taxon>Pentapetalae</taxon>
        <taxon>rosids</taxon>
        <taxon>fabids</taxon>
        <taxon>Fabales</taxon>
        <taxon>Fabaceae</taxon>
        <taxon>Papilionoideae</taxon>
        <taxon>50 kb inversion clade</taxon>
        <taxon>NPAAA clade</taxon>
        <taxon>indigoferoid/millettioid clade</taxon>
        <taxon>Phaseoleae</taxon>
        <taxon>Cajanus</taxon>
    </lineage>
</organism>
<sequence length="158" mass="18017">VVMVKKPSGKWHMCVNYPNLNKVFPKDAYPLPSINHLIIGSSGHQLLSFLNTYSKQSNHDVPLKEEKIAFITNNANYCYRVMPYDLKNARATYWRLIDKVFQEQIGHNMKVYINDMAFKSTHLDHHVTNLVEILANSKSTTCASTVKSAPLGFMVENS</sequence>
<dbReference type="CDD" id="cd01647">
    <property type="entry name" value="RT_LTR"/>
    <property type="match status" value="1"/>
</dbReference>
<dbReference type="PANTHER" id="PTHR24559">
    <property type="entry name" value="TRANSPOSON TY3-I GAG-POL POLYPROTEIN"/>
    <property type="match status" value="1"/>
</dbReference>
<keyword evidence="2" id="KW-1185">Reference proteome</keyword>
<dbReference type="Gene3D" id="3.10.10.10">
    <property type="entry name" value="HIV Type 1 Reverse Transcriptase, subunit A, domain 1"/>
    <property type="match status" value="1"/>
</dbReference>
<accession>A0A151SYG7</accession>
<gene>
    <name evidence="1" type="ORF">KK1_015211</name>
</gene>
<feature type="non-terminal residue" evidence="1">
    <location>
        <position position="1"/>
    </location>
</feature>
<dbReference type="PANTHER" id="PTHR24559:SF430">
    <property type="entry name" value="RNA-DIRECTED DNA POLYMERASE"/>
    <property type="match status" value="1"/>
</dbReference>
<proteinExistence type="predicted"/>
<dbReference type="EMBL" id="CM003612">
    <property type="protein sequence ID" value="KYP59771.1"/>
    <property type="molecule type" value="Genomic_DNA"/>
</dbReference>